<name>A0ABP3D3I3_9GAMM</name>
<proteinExistence type="predicted"/>
<organism evidence="2 3">
    <name type="scientific">Methylophaga marina</name>
    <dbReference type="NCBI Taxonomy" id="45495"/>
    <lineage>
        <taxon>Bacteria</taxon>
        <taxon>Pseudomonadati</taxon>
        <taxon>Pseudomonadota</taxon>
        <taxon>Gammaproteobacteria</taxon>
        <taxon>Thiotrichales</taxon>
        <taxon>Piscirickettsiaceae</taxon>
        <taxon>Methylophaga</taxon>
    </lineage>
</organism>
<evidence type="ECO:0008006" key="4">
    <source>
        <dbReference type="Google" id="ProtNLM"/>
    </source>
</evidence>
<dbReference type="Proteomes" id="UP001501476">
    <property type="component" value="Unassembled WGS sequence"/>
</dbReference>
<keyword evidence="3" id="KW-1185">Reference proteome</keyword>
<evidence type="ECO:0000256" key="1">
    <source>
        <dbReference type="SAM" id="SignalP"/>
    </source>
</evidence>
<dbReference type="RefSeq" id="WP_286304538.1">
    <property type="nucleotide sequence ID" value="NZ_AP027741.1"/>
</dbReference>
<dbReference type="EMBL" id="BAAADG010000004">
    <property type="protein sequence ID" value="GAA0222467.1"/>
    <property type="molecule type" value="Genomic_DNA"/>
</dbReference>
<gene>
    <name evidence="2" type="ORF">GCM10008964_12480</name>
</gene>
<evidence type="ECO:0000313" key="2">
    <source>
        <dbReference type="EMBL" id="GAA0222467.1"/>
    </source>
</evidence>
<accession>A0ABP3D3I3</accession>
<sequence>MYRVLLILLFTCPPLLAFADEHRPYEQEPGNNINEIALPLTTHTAAELAKVETGGKILSVEEEHYGSKTVFRVKVLHNDGKVKNHRFDRDSGHSVP</sequence>
<feature type="chain" id="PRO_5046885839" description="PepSY domain-containing protein" evidence="1">
    <location>
        <begin position="20"/>
        <end position="96"/>
    </location>
</feature>
<feature type="signal peptide" evidence="1">
    <location>
        <begin position="1"/>
        <end position="19"/>
    </location>
</feature>
<protein>
    <recommendedName>
        <fullName evidence="4">PepSY domain-containing protein</fullName>
    </recommendedName>
</protein>
<keyword evidence="1" id="KW-0732">Signal</keyword>
<reference evidence="3" key="1">
    <citation type="journal article" date="2019" name="Int. J. Syst. Evol. Microbiol.">
        <title>The Global Catalogue of Microorganisms (GCM) 10K type strain sequencing project: providing services to taxonomists for standard genome sequencing and annotation.</title>
        <authorList>
            <consortium name="The Broad Institute Genomics Platform"/>
            <consortium name="The Broad Institute Genome Sequencing Center for Infectious Disease"/>
            <person name="Wu L."/>
            <person name="Ma J."/>
        </authorList>
    </citation>
    <scope>NUCLEOTIDE SEQUENCE [LARGE SCALE GENOMIC DNA]</scope>
    <source>
        <strain evidence="3">JCM 6886</strain>
    </source>
</reference>
<comment type="caution">
    <text evidence="2">The sequence shown here is derived from an EMBL/GenBank/DDBJ whole genome shotgun (WGS) entry which is preliminary data.</text>
</comment>
<evidence type="ECO:0000313" key="3">
    <source>
        <dbReference type="Proteomes" id="UP001501476"/>
    </source>
</evidence>